<evidence type="ECO:0000256" key="6">
    <source>
        <dbReference type="PIRSR" id="PIRSR608901-2"/>
    </source>
</evidence>
<evidence type="ECO:0000256" key="1">
    <source>
        <dbReference type="ARBA" id="ARBA00004141"/>
    </source>
</evidence>
<feature type="transmembrane region" description="Helical" evidence="7">
    <location>
        <begin position="12"/>
        <end position="35"/>
    </location>
</feature>
<keyword evidence="3" id="KW-0378">Hydrolase</keyword>
<comment type="cofactor">
    <cofactor evidence="6">
        <name>Zn(2+)</name>
        <dbReference type="ChEBI" id="CHEBI:29105"/>
    </cofactor>
</comment>
<evidence type="ECO:0000256" key="3">
    <source>
        <dbReference type="ARBA" id="ARBA00022801"/>
    </source>
</evidence>
<accession>A0A932A9E1</accession>
<feature type="transmembrane region" description="Helical" evidence="7">
    <location>
        <begin position="146"/>
        <end position="166"/>
    </location>
</feature>
<keyword evidence="6" id="KW-0862">Zinc</keyword>
<feature type="transmembrane region" description="Helical" evidence="7">
    <location>
        <begin position="178"/>
        <end position="196"/>
    </location>
</feature>
<feature type="transmembrane region" description="Helical" evidence="7">
    <location>
        <begin position="95"/>
        <end position="112"/>
    </location>
</feature>
<evidence type="ECO:0000313" key="9">
    <source>
        <dbReference type="Proteomes" id="UP000779809"/>
    </source>
</evidence>
<protein>
    <submittedName>
        <fullName evidence="8">Ceramidase domain-containing protein</fullName>
    </submittedName>
</protein>
<dbReference type="GO" id="GO:0016811">
    <property type="term" value="F:hydrolase activity, acting on carbon-nitrogen (but not peptide) bonds, in linear amides"/>
    <property type="evidence" value="ECO:0007669"/>
    <property type="project" value="InterPro"/>
</dbReference>
<dbReference type="EMBL" id="JACPNR010000012">
    <property type="protein sequence ID" value="MBI2679121.1"/>
    <property type="molecule type" value="Genomic_DNA"/>
</dbReference>
<dbReference type="GO" id="GO:0016020">
    <property type="term" value="C:membrane"/>
    <property type="evidence" value="ECO:0007669"/>
    <property type="project" value="UniProtKB-SubCell"/>
</dbReference>
<dbReference type="PANTHER" id="PTHR34368">
    <property type="entry name" value="OS01G0962200 PROTEIN"/>
    <property type="match status" value="1"/>
</dbReference>
<comment type="subcellular location">
    <subcellularLocation>
        <location evidence="1">Membrane</location>
        <topology evidence="1">Multi-pass membrane protein</topology>
    </subcellularLocation>
</comment>
<name>A0A932A9E1_9BACT</name>
<comment type="caution">
    <text evidence="8">The sequence shown here is derived from an EMBL/GenBank/DDBJ whole genome shotgun (WGS) entry which is preliminary data.</text>
</comment>
<keyword evidence="4 7" id="KW-1133">Transmembrane helix</keyword>
<dbReference type="PANTHER" id="PTHR34368:SF1">
    <property type="entry name" value="OS01G0962200 PROTEIN"/>
    <property type="match status" value="1"/>
</dbReference>
<keyword evidence="2 7" id="KW-0812">Transmembrane</keyword>
<keyword evidence="5 7" id="KW-0472">Membrane</keyword>
<evidence type="ECO:0000256" key="5">
    <source>
        <dbReference type="ARBA" id="ARBA00023136"/>
    </source>
</evidence>
<evidence type="ECO:0000256" key="4">
    <source>
        <dbReference type="ARBA" id="ARBA00022989"/>
    </source>
</evidence>
<evidence type="ECO:0000313" key="8">
    <source>
        <dbReference type="EMBL" id="MBI2679121.1"/>
    </source>
</evidence>
<dbReference type="InterPro" id="IPR008901">
    <property type="entry name" value="ACER"/>
</dbReference>
<dbReference type="Pfam" id="PF05875">
    <property type="entry name" value="Ceramidase"/>
    <property type="match status" value="1"/>
</dbReference>
<organism evidence="8 9">
    <name type="scientific">Candidatus Korobacter versatilis</name>
    <dbReference type="NCBI Taxonomy" id="658062"/>
    <lineage>
        <taxon>Bacteria</taxon>
        <taxon>Pseudomonadati</taxon>
        <taxon>Acidobacteriota</taxon>
        <taxon>Terriglobia</taxon>
        <taxon>Terriglobales</taxon>
        <taxon>Candidatus Korobacteraceae</taxon>
        <taxon>Candidatus Korobacter</taxon>
    </lineage>
</organism>
<dbReference type="GO" id="GO:0006672">
    <property type="term" value="P:ceramide metabolic process"/>
    <property type="evidence" value="ECO:0007669"/>
    <property type="project" value="InterPro"/>
</dbReference>
<dbReference type="GO" id="GO:0046872">
    <property type="term" value="F:metal ion binding"/>
    <property type="evidence" value="ECO:0007669"/>
    <property type="project" value="UniProtKB-KW"/>
</dbReference>
<feature type="transmembrane region" description="Helical" evidence="7">
    <location>
        <begin position="118"/>
        <end position="139"/>
    </location>
</feature>
<evidence type="ECO:0000256" key="7">
    <source>
        <dbReference type="SAM" id="Phobius"/>
    </source>
</evidence>
<evidence type="ECO:0000256" key="2">
    <source>
        <dbReference type="ARBA" id="ARBA00022692"/>
    </source>
</evidence>
<gene>
    <name evidence="8" type="ORF">HYX28_10100</name>
</gene>
<dbReference type="AlphaFoldDB" id="A0A932A9E1"/>
<keyword evidence="6" id="KW-0479">Metal-binding</keyword>
<proteinExistence type="predicted"/>
<sequence>MARTRDSLSTTTRWSLFVGFTVVALAATALAPRIAQPLSYHDFADQRSMLGVANALNVLSNIPFLIVGVWGLWWMSRRDSEPRFREPLERWPARAIFFGLLTTGLGSAYYHLEPNNHTLVFDRLGMIVGFMPIVPLAIAERGNARWGAWMLPPMIALGAGTVLLWNHSESVGAGDLRWYFLAQAYAFVATVGILILTRPGYDRQWMWLAAIGGYALAKVAELLDRQIFNGTGRLVSGHSIKHVVAAVGAYFLLRMFQQRTTVTQIDAARFNR</sequence>
<feature type="transmembrane region" description="Helical" evidence="7">
    <location>
        <begin position="55"/>
        <end position="74"/>
    </location>
</feature>
<feature type="binding site" evidence="6">
    <location>
        <position position="111"/>
    </location>
    <ligand>
        <name>Zn(2+)</name>
        <dbReference type="ChEBI" id="CHEBI:29105"/>
        <note>catalytic</note>
    </ligand>
</feature>
<reference evidence="8" key="1">
    <citation type="submission" date="2020-07" db="EMBL/GenBank/DDBJ databases">
        <title>Huge and variable diversity of episymbiotic CPR bacteria and DPANN archaea in groundwater ecosystems.</title>
        <authorList>
            <person name="He C.Y."/>
            <person name="Keren R."/>
            <person name="Whittaker M."/>
            <person name="Farag I.F."/>
            <person name="Doudna J."/>
            <person name="Cate J.H.D."/>
            <person name="Banfield J.F."/>
        </authorList>
    </citation>
    <scope>NUCLEOTIDE SEQUENCE</scope>
    <source>
        <strain evidence="8">NC_groundwater_580_Pr5_B-0.1um_64_19</strain>
    </source>
</reference>
<dbReference type="Proteomes" id="UP000779809">
    <property type="component" value="Unassembled WGS sequence"/>
</dbReference>